<dbReference type="PANTHER" id="PTHR11455">
    <property type="entry name" value="CRYPTOCHROME"/>
    <property type="match status" value="1"/>
</dbReference>
<dbReference type="GO" id="GO:0005634">
    <property type="term" value="C:nucleus"/>
    <property type="evidence" value="ECO:0007669"/>
    <property type="project" value="TreeGrafter"/>
</dbReference>
<dbReference type="AlphaFoldDB" id="A0A7S1ENI4"/>
<sequence>MMWQNAGKSGLDQWDVFAGALVPDGSSRAHDPAGETIARWIPELAALPPGHLRHRPWEASAKVLNAAGVELGVTYPQRMIQDPERARLRMVRGVREVREAEVRKATKAAAANDDDDNEDVNARARVDVLVDMRTGNDFVLIPPGATKEHAGALLPVSTRKEFKKDLKAASGIRAAMMSAQAWAEKALNIGVTGAGKDGDASADETGFARAGEIGKKRAVRAAKVGETHSHSHGGHSHSHGAGVGDHDHGHSHGKKQTTSKRSGKPAGKSAVEHRSSSWARTSSKRAARGVSAAEAERKAVKSGRREAKSLALRTSGMRLEDFIGSDDDDDIADGDTYLY</sequence>
<evidence type="ECO:0000259" key="6">
    <source>
        <dbReference type="Pfam" id="PF03441"/>
    </source>
</evidence>
<dbReference type="PANTHER" id="PTHR11455:SF18">
    <property type="entry name" value="SI:CH1073-390K14.1"/>
    <property type="match status" value="1"/>
</dbReference>
<dbReference type="GO" id="GO:0071949">
    <property type="term" value="F:FAD binding"/>
    <property type="evidence" value="ECO:0007669"/>
    <property type="project" value="TreeGrafter"/>
</dbReference>
<comment type="similarity">
    <text evidence="2">Belongs to the DNA photolyase class-1 family.</text>
</comment>
<evidence type="ECO:0000256" key="1">
    <source>
        <dbReference type="ARBA" id="ARBA00001974"/>
    </source>
</evidence>
<evidence type="ECO:0000313" key="7">
    <source>
        <dbReference type="EMBL" id="CAD8814092.1"/>
    </source>
</evidence>
<dbReference type="EMBL" id="HBFO01007394">
    <property type="protein sequence ID" value="CAD8814092.1"/>
    <property type="molecule type" value="Transcribed_RNA"/>
</dbReference>
<organism evidence="7">
    <name type="scientific">Ostreococcus mediterraneus</name>
    <dbReference type="NCBI Taxonomy" id="1486918"/>
    <lineage>
        <taxon>Eukaryota</taxon>
        <taxon>Viridiplantae</taxon>
        <taxon>Chlorophyta</taxon>
        <taxon>Mamiellophyceae</taxon>
        <taxon>Mamiellales</taxon>
        <taxon>Bathycoccaceae</taxon>
        <taxon>Ostreococcus</taxon>
    </lineage>
</organism>
<reference evidence="7" key="1">
    <citation type="submission" date="2021-01" db="EMBL/GenBank/DDBJ databases">
        <authorList>
            <person name="Corre E."/>
            <person name="Pelletier E."/>
            <person name="Niang G."/>
            <person name="Scheremetjew M."/>
            <person name="Finn R."/>
            <person name="Kale V."/>
            <person name="Holt S."/>
            <person name="Cochrane G."/>
            <person name="Meng A."/>
            <person name="Brown T."/>
            <person name="Cohen L."/>
        </authorList>
    </citation>
    <scope>NUCLEOTIDE SEQUENCE</scope>
    <source>
        <strain evidence="7">Clade-D-RCC1621</strain>
    </source>
</reference>
<dbReference type="GO" id="GO:0005737">
    <property type="term" value="C:cytoplasm"/>
    <property type="evidence" value="ECO:0007669"/>
    <property type="project" value="TreeGrafter"/>
</dbReference>
<dbReference type="InterPro" id="IPR005101">
    <property type="entry name" value="Cryptochr/Photolyase_FAD-bd"/>
</dbReference>
<protein>
    <recommendedName>
        <fullName evidence="6">Cryptochrome/DNA photolyase FAD-binding domain-containing protein</fullName>
    </recommendedName>
</protein>
<evidence type="ECO:0000256" key="5">
    <source>
        <dbReference type="SAM" id="MobiDB-lite"/>
    </source>
</evidence>
<name>A0A7S1ENI4_9CHLO</name>
<feature type="compositionally biased region" description="Basic and acidic residues" evidence="5">
    <location>
        <begin position="294"/>
        <end position="307"/>
    </location>
</feature>
<evidence type="ECO:0000256" key="4">
    <source>
        <dbReference type="ARBA" id="ARBA00022827"/>
    </source>
</evidence>
<proteinExistence type="inferred from homology"/>
<dbReference type="InterPro" id="IPR002081">
    <property type="entry name" value="Cryptochrome/DNA_photolyase_1"/>
</dbReference>
<dbReference type="GO" id="GO:0043153">
    <property type="term" value="P:entrainment of circadian clock by photoperiod"/>
    <property type="evidence" value="ECO:0007669"/>
    <property type="project" value="TreeGrafter"/>
</dbReference>
<feature type="domain" description="Cryptochrome/DNA photolyase FAD-binding" evidence="6">
    <location>
        <begin position="2"/>
        <end position="89"/>
    </location>
</feature>
<feature type="region of interest" description="Disordered" evidence="5">
    <location>
        <begin position="208"/>
        <end position="307"/>
    </location>
</feature>
<evidence type="ECO:0000256" key="2">
    <source>
        <dbReference type="ARBA" id="ARBA00005862"/>
    </source>
</evidence>
<keyword evidence="4" id="KW-0274">FAD</keyword>
<dbReference type="Gene3D" id="1.10.579.10">
    <property type="entry name" value="DNA Cyclobutane Dipyrimidine Photolyase, subunit A, domain 3"/>
    <property type="match status" value="1"/>
</dbReference>
<accession>A0A7S1ENI4</accession>
<dbReference type="SUPFAM" id="SSF48173">
    <property type="entry name" value="Cryptochrome/photolyase FAD-binding domain"/>
    <property type="match status" value="1"/>
</dbReference>
<dbReference type="GO" id="GO:0003677">
    <property type="term" value="F:DNA binding"/>
    <property type="evidence" value="ECO:0007669"/>
    <property type="project" value="TreeGrafter"/>
</dbReference>
<dbReference type="GO" id="GO:0032922">
    <property type="term" value="P:circadian regulation of gene expression"/>
    <property type="evidence" value="ECO:0007669"/>
    <property type="project" value="TreeGrafter"/>
</dbReference>
<evidence type="ECO:0000256" key="3">
    <source>
        <dbReference type="ARBA" id="ARBA00022630"/>
    </source>
</evidence>
<feature type="compositionally biased region" description="Basic residues" evidence="5">
    <location>
        <begin position="251"/>
        <end position="263"/>
    </location>
</feature>
<keyword evidence="3" id="KW-0285">Flavoprotein</keyword>
<comment type="cofactor">
    <cofactor evidence="1">
        <name>FAD</name>
        <dbReference type="ChEBI" id="CHEBI:57692"/>
    </cofactor>
</comment>
<dbReference type="Pfam" id="PF03441">
    <property type="entry name" value="FAD_binding_7"/>
    <property type="match status" value="1"/>
</dbReference>
<dbReference type="InterPro" id="IPR036134">
    <property type="entry name" value="Crypto/Photolyase_FAD-like_sf"/>
</dbReference>
<dbReference type="GO" id="GO:0003904">
    <property type="term" value="F:deoxyribodipyrimidine photo-lyase activity"/>
    <property type="evidence" value="ECO:0007669"/>
    <property type="project" value="TreeGrafter"/>
</dbReference>
<gene>
    <name evidence="7" type="ORF">OMED0930_LOCUS5209</name>
</gene>